<dbReference type="PROSITE" id="PS50994">
    <property type="entry name" value="INTEGRASE"/>
    <property type="match status" value="1"/>
</dbReference>
<keyword evidence="18" id="KW-0229">DNA integration</keyword>
<dbReference type="InterPro" id="IPR054722">
    <property type="entry name" value="PolX-like_BBD"/>
</dbReference>
<evidence type="ECO:0000256" key="21">
    <source>
        <dbReference type="ARBA" id="ARBA00023113"/>
    </source>
</evidence>
<dbReference type="SUPFAM" id="SSF53098">
    <property type="entry name" value="Ribonuclease H-like"/>
    <property type="match status" value="1"/>
</dbReference>
<dbReference type="GO" id="GO:0046872">
    <property type="term" value="F:metal ion binding"/>
    <property type="evidence" value="ECO:0007669"/>
    <property type="project" value="UniProtKB-KW"/>
</dbReference>
<dbReference type="GO" id="GO:0003887">
    <property type="term" value="F:DNA-directed DNA polymerase activity"/>
    <property type="evidence" value="ECO:0007669"/>
    <property type="project" value="UniProtKB-KW"/>
</dbReference>
<dbReference type="Proteomes" id="UP000195602">
    <property type="component" value="Unassembled WGS sequence"/>
</dbReference>
<comment type="function">
    <text evidence="25">Integrase (IN) targets the VLP to the nucleus, where a subparticle preintegration complex (PIC) containing at least integrase and the newly synthesized dsDNA copy of the retrotransposon must transit the nuclear membrane. Once in the nucleus, integrase performs the integration of the dsDNA into the host genome.</text>
</comment>
<evidence type="ECO:0000256" key="7">
    <source>
        <dbReference type="ARBA" id="ARBA00022670"/>
    </source>
</evidence>
<evidence type="ECO:0000256" key="22">
    <source>
        <dbReference type="ARBA" id="ARBA00023125"/>
    </source>
</evidence>
<evidence type="ECO:0000256" key="9">
    <source>
        <dbReference type="ARBA" id="ARBA00022695"/>
    </source>
</evidence>
<dbReference type="PANTHER" id="PTHR42648">
    <property type="entry name" value="TRANSPOSASE, PUTATIVE-RELATED"/>
    <property type="match status" value="1"/>
</dbReference>
<evidence type="ECO:0000256" key="4">
    <source>
        <dbReference type="ARBA" id="ARBA00022490"/>
    </source>
</evidence>
<comment type="catalytic activity">
    <reaction evidence="26">
        <text>DNA(n) + a 2'-deoxyribonucleoside 5'-triphosphate = DNA(n+1) + diphosphate</text>
        <dbReference type="Rhea" id="RHEA:22508"/>
        <dbReference type="Rhea" id="RHEA-COMP:17339"/>
        <dbReference type="Rhea" id="RHEA-COMP:17340"/>
        <dbReference type="ChEBI" id="CHEBI:33019"/>
        <dbReference type="ChEBI" id="CHEBI:61560"/>
        <dbReference type="ChEBI" id="CHEBI:173112"/>
        <dbReference type="EC" id="2.7.7.49"/>
    </reaction>
</comment>
<comment type="subcellular location">
    <subcellularLocation>
        <location evidence="3">Cytoplasm</location>
    </subcellularLocation>
</comment>
<keyword evidence="12" id="KW-0547">Nucleotide-binding</keyword>
<proteinExistence type="predicted"/>
<keyword evidence="5" id="KW-0815">Transposition</keyword>
<dbReference type="KEGG" id="clus:A9F13_40g00066"/>
<evidence type="ECO:0000256" key="23">
    <source>
        <dbReference type="ARBA" id="ARBA00023172"/>
    </source>
</evidence>
<feature type="compositionally biased region" description="Acidic residues" evidence="28">
    <location>
        <begin position="452"/>
        <end position="468"/>
    </location>
</feature>
<evidence type="ECO:0000256" key="12">
    <source>
        <dbReference type="ARBA" id="ARBA00022741"/>
    </source>
</evidence>
<sequence length="792" mass="90699">MSRSKIEKLNPFEFKDEALFPEWYYCFKQNFSSAVPSGSEFCEYSFEDYRLTFYGSEEAIDTAVTAVQHQFNNCLKTLLDKKPFVKRNQFLNRDYVENALIPKIDWTSEMNLSKIDRRQYDLRKMAFHGDYQPLMDHLLAYSVSPQDIWRTFRQLFTLSSIKMNHKQLKQFCESITEAKESSDDIEQQITNWYNEMEDSKPSWRPMKDYALQNDSKYDMTRTMGNNHHAKASGRYGKQGNSGKKPSNSNSEVYTSARSKHSNNERFVADKTILHMSKNEDVSIYSTCIFILDTGSDVHTVNDKSLLTNVRPISQTINIGNPRPVDTIGTLKIQFKDGHQQILPDVYYIPYLPNILSFHGLGDIGLPVSINEKREVINTHTKQVVSGDTDRTIKIPVTILPIDQEIPNEGISDTSNFQTDGETQNIFEISTQPTTDPLTGDSSDSESVFSDESISDTESSDLSDDTSPDEVDKLSRQWHNTLGHPGESQFKAFKQMLNLPKSVVHVPLIQCRGCCTSKTVNRFAKQSRGHTAITRPFEVIHVDVCGPFDQPKAHDNARYFLTIVDRFSRFVTAIPLARKSETSTMIQSYLMRSYTDLRASHFPKQLRSDNGSEILNDNLKEFLLDKGIDLRLTHPHSSAENGIAERMHRTLQDKARTQMAHGNIPPIFWSEAIRYAAFLLNWTPRVNLKNKAPIHLWHATDSLTCPTLYPFGCTAFVTIPLELRTNKLAPNALECVYLGPDIQRTGHRFFSYDLMKVFGSDQALFRPNEFYFLTYANPIMKLPTNHNRLPTAY</sequence>
<evidence type="ECO:0000256" key="20">
    <source>
        <dbReference type="ARBA" id="ARBA00022932"/>
    </source>
</evidence>
<dbReference type="InterPro" id="IPR057670">
    <property type="entry name" value="SH3_retrovirus"/>
</dbReference>
<keyword evidence="16" id="KW-0460">Magnesium</keyword>
<comment type="caution">
    <text evidence="30">The sequence shown here is derived from an EMBL/GenBank/DDBJ whole genome shotgun (WGS) entry which is preliminary data.</text>
</comment>
<keyword evidence="6" id="KW-1188">Viral release from host cell</keyword>
<evidence type="ECO:0000256" key="13">
    <source>
        <dbReference type="ARBA" id="ARBA00022759"/>
    </source>
</evidence>
<dbReference type="GO" id="GO:0032196">
    <property type="term" value="P:transposition"/>
    <property type="evidence" value="ECO:0007669"/>
    <property type="project" value="UniProtKB-KW"/>
</dbReference>
<evidence type="ECO:0000313" key="31">
    <source>
        <dbReference type="Proteomes" id="UP000195602"/>
    </source>
</evidence>
<dbReference type="InterPro" id="IPR001584">
    <property type="entry name" value="Integrase_cat-core"/>
</dbReference>
<evidence type="ECO:0000256" key="28">
    <source>
        <dbReference type="SAM" id="MobiDB-lite"/>
    </source>
</evidence>
<keyword evidence="10" id="KW-0540">Nuclease</keyword>
<dbReference type="GO" id="GO:0006310">
    <property type="term" value="P:DNA recombination"/>
    <property type="evidence" value="ECO:0007669"/>
    <property type="project" value="UniProtKB-KW"/>
</dbReference>
<reference evidence="30 31" key="1">
    <citation type="submission" date="2017-04" db="EMBL/GenBank/DDBJ databases">
        <title>Draft genome of the yeast Clavispora lusitaniae type strain CBS 6936.</title>
        <authorList>
            <person name="Durrens P."/>
            <person name="Klopp C."/>
            <person name="Biteau N."/>
            <person name="Fitton-Ouhabi V."/>
            <person name="Dementhon K."/>
            <person name="Accoceberry I."/>
            <person name="Sherman D.J."/>
            <person name="Noel T."/>
        </authorList>
    </citation>
    <scope>NUCLEOTIDE SEQUENCE [LARGE SCALE GENOMIC DNA]</scope>
    <source>
        <strain evidence="30 31">CBS 6936</strain>
    </source>
</reference>
<dbReference type="GO" id="GO:0003723">
    <property type="term" value="F:RNA binding"/>
    <property type="evidence" value="ECO:0007669"/>
    <property type="project" value="UniProtKB-KW"/>
</dbReference>
<evidence type="ECO:0000259" key="29">
    <source>
        <dbReference type="PROSITE" id="PS50994"/>
    </source>
</evidence>
<comment type="catalytic activity">
    <reaction evidence="1">
        <text>Endonucleolytic cleavage to 5'-phosphomonoester.</text>
        <dbReference type="EC" id="3.1.26.4"/>
    </reaction>
</comment>
<dbReference type="AlphaFoldDB" id="A0AA91PUV1"/>
<evidence type="ECO:0000256" key="17">
    <source>
        <dbReference type="ARBA" id="ARBA00022884"/>
    </source>
</evidence>
<dbReference type="InterPro" id="IPR036397">
    <property type="entry name" value="RNaseH_sf"/>
</dbReference>
<accession>A0AA91PUV1</accession>
<evidence type="ECO:0000256" key="6">
    <source>
        <dbReference type="ARBA" id="ARBA00022612"/>
    </source>
</evidence>
<dbReference type="EMBL" id="LYUB02000038">
    <property type="protein sequence ID" value="OVF03503.1"/>
    <property type="molecule type" value="Genomic_DNA"/>
</dbReference>
<dbReference type="Pfam" id="PF22936">
    <property type="entry name" value="Pol_BBD"/>
    <property type="match status" value="1"/>
</dbReference>
<name>A0AA91PUV1_CLALS</name>
<evidence type="ECO:0000313" key="30">
    <source>
        <dbReference type="EMBL" id="OVF03503.1"/>
    </source>
</evidence>
<dbReference type="InterPro" id="IPR039537">
    <property type="entry name" value="Retrotran_Ty1/copia-like"/>
</dbReference>
<feature type="compositionally biased region" description="Low complexity" evidence="28">
    <location>
        <begin position="237"/>
        <end position="250"/>
    </location>
</feature>
<dbReference type="GO" id="GO:0006508">
    <property type="term" value="P:proteolysis"/>
    <property type="evidence" value="ECO:0007669"/>
    <property type="project" value="UniProtKB-KW"/>
</dbReference>
<feature type="region of interest" description="Disordered" evidence="28">
    <location>
        <begin position="222"/>
        <end position="260"/>
    </location>
</feature>
<comment type="function">
    <text evidence="2">The aspartyl protease (PR) mediates the proteolytic cleavages of the Gag and Gag-Pol polyproteins after assembly of the VLP.</text>
</comment>
<evidence type="ECO:0000256" key="8">
    <source>
        <dbReference type="ARBA" id="ARBA00022679"/>
    </source>
</evidence>
<keyword evidence="7" id="KW-0645">Protease</keyword>
<dbReference type="GO" id="GO:0003677">
    <property type="term" value="F:DNA binding"/>
    <property type="evidence" value="ECO:0007669"/>
    <property type="project" value="UniProtKB-KW"/>
</dbReference>
<keyword evidence="8" id="KW-0808">Transferase</keyword>
<feature type="region of interest" description="Disordered" evidence="28">
    <location>
        <begin position="429"/>
        <end position="471"/>
    </location>
</feature>
<keyword evidence="14" id="KW-0378">Hydrolase</keyword>
<keyword evidence="23" id="KW-0233">DNA recombination</keyword>
<evidence type="ECO:0000256" key="18">
    <source>
        <dbReference type="ARBA" id="ARBA00022908"/>
    </source>
</evidence>
<dbReference type="Gene3D" id="3.30.420.10">
    <property type="entry name" value="Ribonuclease H-like superfamily/Ribonuclease H"/>
    <property type="match status" value="1"/>
</dbReference>
<organism evidence="30 31">
    <name type="scientific">Clavispora lusitaniae</name>
    <name type="common">Candida lusitaniae</name>
    <dbReference type="NCBI Taxonomy" id="36911"/>
    <lineage>
        <taxon>Eukaryota</taxon>
        <taxon>Fungi</taxon>
        <taxon>Dikarya</taxon>
        <taxon>Ascomycota</taxon>
        <taxon>Saccharomycotina</taxon>
        <taxon>Pichiomycetes</taxon>
        <taxon>Metschnikowiaceae</taxon>
        <taxon>Clavispora</taxon>
    </lineage>
</organism>
<keyword evidence="17" id="KW-0694">RNA-binding</keyword>
<evidence type="ECO:0000256" key="16">
    <source>
        <dbReference type="ARBA" id="ARBA00022842"/>
    </source>
</evidence>
<comment type="catalytic activity">
    <reaction evidence="27">
        <text>DNA(n) + a 2'-deoxyribonucleoside 5'-triphosphate = DNA(n+1) + diphosphate</text>
        <dbReference type="Rhea" id="RHEA:22508"/>
        <dbReference type="Rhea" id="RHEA-COMP:17339"/>
        <dbReference type="Rhea" id="RHEA-COMP:17340"/>
        <dbReference type="ChEBI" id="CHEBI:33019"/>
        <dbReference type="ChEBI" id="CHEBI:61560"/>
        <dbReference type="ChEBI" id="CHEBI:173112"/>
        <dbReference type="EC" id="2.7.7.7"/>
    </reaction>
</comment>
<dbReference type="GO" id="GO:0005737">
    <property type="term" value="C:cytoplasm"/>
    <property type="evidence" value="ECO:0007669"/>
    <property type="project" value="UniProtKB-SubCell"/>
</dbReference>
<keyword evidence="15" id="KW-0067">ATP-binding</keyword>
<feature type="compositionally biased region" description="Low complexity" evidence="28">
    <location>
        <begin position="440"/>
        <end position="451"/>
    </location>
</feature>
<feature type="domain" description="Integrase catalytic" evidence="29">
    <location>
        <begin position="531"/>
        <end position="700"/>
    </location>
</feature>
<dbReference type="GO" id="GO:0008233">
    <property type="term" value="F:peptidase activity"/>
    <property type="evidence" value="ECO:0007669"/>
    <property type="project" value="UniProtKB-KW"/>
</dbReference>
<protein>
    <submittedName>
        <fullName evidence="30">Retrovirus-related Pol polyprotein</fullName>
    </submittedName>
</protein>
<keyword evidence="9" id="KW-0548">Nucleotidyltransferase</keyword>
<dbReference type="GO" id="GO:0015074">
    <property type="term" value="P:DNA integration"/>
    <property type="evidence" value="ECO:0007669"/>
    <property type="project" value="UniProtKB-KW"/>
</dbReference>
<evidence type="ECO:0000256" key="2">
    <source>
        <dbReference type="ARBA" id="ARBA00002180"/>
    </source>
</evidence>
<keyword evidence="19" id="KW-0695">RNA-directed DNA polymerase</keyword>
<evidence type="ECO:0000256" key="25">
    <source>
        <dbReference type="ARBA" id="ARBA00025615"/>
    </source>
</evidence>
<evidence type="ECO:0000256" key="3">
    <source>
        <dbReference type="ARBA" id="ARBA00004496"/>
    </source>
</evidence>
<evidence type="ECO:0000256" key="14">
    <source>
        <dbReference type="ARBA" id="ARBA00022801"/>
    </source>
</evidence>
<dbReference type="GO" id="GO:0005634">
    <property type="term" value="C:nucleus"/>
    <property type="evidence" value="ECO:0007669"/>
    <property type="project" value="UniProtKB-ARBA"/>
</dbReference>
<comment type="function">
    <text evidence="24">Reverse transcriptase/ribonuclease H (RT) is a multifunctional enzyme that catalyzes the conversion of the retro-elements RNA genome into dsDNA within the VLP. The enzyme displays a DNA polymerase activity that can copy either DNA or RNA templates, and a ribonuclease H (RNase H) activity that cleaves the RNA strand of RNA-DNA heteroduplexes during plus-strand synthesis and hydrolyzes RNA primers. The conversion leads to a linear dsDNA copy of the retrotransposon that includes long terminal repeats (LTRs) at both ends.</text>
</comment>
<evidence type="ECO:0000256" key="11">
    <source>
        <dbReference type="ARBA" id="ARBA00022723"/>
    </source>
</evidence>
<evidence type="ECO:0000256" key="19">
    <source>
        <dbReference type="ARBA" id="ARBA00022918"/>
    </source>
</evidence>
<evidence type="ECO:0000256" key="5">
    <source>
        <dbReference type="ARBA" id="ARBA00022578"/>
    </source>
</evidence>
<feature type="non-terminal residue" evidence="30">
    <location>
        <position position="792"/>
    </location>
</feature>
<keyword evidence="13" id="KW-0255">Endonuclease</keyword>
<keyword evidence="22" id="KW-0238">DNA-binding</keyword>
<dbReference type="Pfam" id="PF00665">
    <property type="entry name" value="rve"/>
    <property type="match status" value="1"/>
</dbReference>
<evidence type="ECO:0000256" key="10">
    <source>
        <dbReference type="ARBA" id="ARBA00022722"/>
    </source>
</evidence>
<evidence type="ECO:0000256" key="1">
    <source>
        <dbReference type="ARBA" id="ARBA00000077"/>
    </source>
</evidence>
<keyword evidence="11" id="KW-0479">Metal-binding</keyword>
<evidence type="ECO:0000256" key="24">
    <source>
        <dbReference type="ARBA" id="ARBA00025590"/>
    </source>
</evidence>
<dbReference type="GO" id="GO:0004523">
    <property type="term" value="F:RNA-DNA hybrid ribonuclease activity"/>
    <property type="evidence" value="ECO:0007669"/>
    <property type="project" value="UniProtKB-EC"/>
</dbReference>
<keyword evidence="21" id="KW-0917">Virion maturation</keyword>
<dbReference type="InterPro" id="IPR012337">
    <property type="entry name" value="RNaseH-like_sf"/>
</dbReference>
<keyword evidence="20" id="KW-0239">DNA-directed DNA polymerase</keyword>
<evidence type="ECO:0000256" key="27">
    <source>
        <dbReference type="ARBA" id="ARBA00049244"/>
    </source>
</evidence>
<evidence type="ECO:0000256" key="26">
    <source>
        <dbReference type="ARBA" id="ARBA00048173"/>
    </source>
</evidence>
<dbReference type="PANTHER" id="PTHR42648:SF11">
    <property type="entry name" value="TRANSPOSON TY4-P GAG-POL POLYPROTEIN"/>
    <property type="match status" value="1"/>
</dbReference>
<keyword evidence="4" id="KW-0963">Cytoplasm</keyword>
<evidence type="ECO:0000256" key="15">
    <source>
        <dbReference type="ARBA" id="ARBA00022840"/>
    </source>
</evidence>
<gene>
    <name evidence="30" type="ORF">A9F13_40g00066</name>
</gene>
<dbReference type="GO" id="GO:0005524">
    <property type="term" value="F:ATP binding"/>
    <property type="evidence" value="ECO:0007669"/>
    <property type="project" value="UniProtKB-KW"/>
</dbReference>
<dbReference type="Pfam" id="PF25597">
    <property type="entry name" value="SH3_retrovirus"/>
    <property type="match status" value="1"/>
</dbReference>
<dbReference type="GO" id="GO:0003964">
    <property type="term" value="F:RNA-directed DNA polymerase activity"/>
    <property type="evidence" value="ECO:0007669"/>
    <property type="project" value="UniProtKB-KW"/>
</dbReference>